<proteinExistence type="predicted"/>
<dbReference type="AlphaFoldDB" id="A0A095SP24"/>
<accession>A0A095SP24</accession>
<keyword evidence="3" id="KW-1185">Reference proteome</keyword>
<gene>
    <name evidence="2" type="ORF">Y5S_00098</name>
</gene>
<dbReference type="OrthoDB" id="6195299at2"/>
<dbReference type="eggNOG" id="COG3249">
    <property type="taxonomic scope" value="Bacteria"/>
</dbReference>
<evidence type="ECO:0000313" key="2">
    <source>
        <dbReference type="EMBL" id="KGD66431.1"/>
    </source>
</evidence>
<evidence type="ECO:0000256" key="1">
    <source>
        <dbReference type="SAM" id="SignalP"/>
    </source>
</evidence>
<dbReference type="Proteomes" id="UP000029444">
    <property type="component" value="Unassembled WGS sequence"/>
</dbReference>
<dbReference type="STRING" id="1177154.Y5S_00098"/>
<dbReference type="PATRIC" id="fig|1177154.3.peg.101"/>
<dbReference type="Pfam" id="PF09839">
    <property type="entry name" value="DUF2066"/>
    <property type="match status" value="1"/>
</dbReference>
<dbReference type="InterPro" id="IPR018642">
    <property type="entry name" value="DUF2066"/>
</dbReference>
<name>A0A095SP24_9GAMM</name>
<protein>
    <recommendedName>
        <fullName evidence="4">DUF2066 domain-containing protein</fullName>
    </recommendedName>
</protein>
<reference evidence="2 3" key="1">
    <citation type="submission" date="2012-09" db="EMBL/GenBank/DDBJ databases">
        <title>Genome Sequence of alkane-degrading Bacterium Alcanivorax sp. 19-m-6.</title>
        <authorList>
            <person name="Lai Q."/>
            <person name="Shao Z."/>
        </authorList>
    </citation>
    <scope>NUCLEOTIDE SEQUENCE [LARGE SCALE GENOMIC DNA]</scope>
    <source>
        <strain evidence="2 3">19-m-6</strain>
    </source>
</reference>
<dbReference type="EMBL" id="ARXV01000001">
    <property type="protein sequence ID" value="KGD66431.1"/>
    <property type="molecule type" value="Genomic_DNA"/>
</dbReference>
<organism evidence="2 3">
    <name type="scientific">Alcanivorax nanhaiticus</name>
    <dbReference type="NCBI Taxonomy" id="1177154"/>
    <lineage>
        <taxon>Bacteria</taxon>
        <taxon>Pseudomonadati</taxon>
        <taxon>Pseudomonadota</taxon>
        <taxon>Gammaproteobacteria</taxon>
        <taxon>Oceanospirillales</taxon>
        <taxon>Alcanivoracaceae</taxon>
        <taxon>Alcanivorax</taxon>
    </lineage>
</organism>
<sequence length="336" mass="36808">MRGNGKQWLAAVLMLLGVQMAMAGTLDTVEIAVEDRTPEVQQQALSEALNQVLVRLSGKASVLELPVAEEAAQQLDRWVIRRDYRDGMLVARFDIRSLMDFLSSRRAPVWGVPRPRVLVWLVDQGTGKGSMVNPQHPDFLMLEREADRRGLDLVLPEWDGQDRGALAVADIRGRFDNQILDASARYPHEMVLAAVLYSGSPATVSWRVLQGRKTLDDGRLKAESTEQAIGDLVDAVTDQLADRFAVAGGAADQRTLLTVDAVGSLGDWKSLRDFLAGLSGVQAVSLVQVSGDSLIYGLDFSGSDAQLRDLLSLSSSLTPCPDEAVAGPQWHYCWRR</sequence>
<evidence type="ECO:0000313" key="3">
    <source>
        <dbReference type="Proteomes" id="UP000029444"/>
    </source>
</evidence>
<keyword evidence="1" id="KW-0732">Signal</keyword>
<dbReference type="RefSeq" id="WP_081939597.1">
    <property type="nucleotide sequence ID" value="NZ_ARXV01000001.1"/>
</dbReference>
<feature type="chain" id="PRO_5001918142" description="DUF2066 domain-containing protein" evidence="1">
    <location>
        <begin position="24"/>
        <end position="336"/>
    </location>
</feature>
<feature type="signal peptide" evidence="1">
    <location>
        <begin position="1"/>
        <end position="23"/>
    </location>
</feature>
<comment type="caution">
    <text evidence="2">The sequence shown here is derived from an EMBL/GenBank/DDBJ whole genome shotgun (WGS) entry which is preliminary data.</text>
</comment>
<evidence type="ECO:0008006" key="4">
    <source>
        <dbReference type="Google" id="ProtNLM"/>
    </source>
</evidence>